<name>A0A6A5RZL8_9PLEO</name>
<gene>
    <name evidence="2" type="ORF">M421DRAFT_356863</name>
</gene>
<proteinExistence type="predicted"/>
<dbReference type="Proteomes" id="UP000800082">
    <property type="component" value="Unassembled WGS sequence"/>
</dbReference>
<dbReference type="EMBL" id="ML978962">
    <property type="protein sequence ID" value="KAF1930707.1"/>
    <property type="molecule type" value="Genomic_DNA"/>
</dbReference>
<organism evidence="2 3">
    <name type="scientific">Didymella exigua CBS 183.55</name>
    <dbReference type="NCBI Taxonomy" id="1150837"/>
    <lineage>
        <taxon>Eukaryota</taxon>
        <taxon>Fungi</taxon>
        <taxon>Dikarya</taxon>
        <taxon>Ascomycota</taxon>
        <taxon>Pezizomycotina</taxon>
        <taxon>Dothideomycetes</taxon>
        <taxon>Pleosporomycetidae</taxon>
        <taxon>Pleosporales</taxon>
        <taxon>Pleosporineae</taxon>
        <taxon>Didymellaceae</taxon>
        <taxon>Didymella</taxon>
    </lineage>
</organism>
<keyword evidence="3" id="KW-1185">Reference proteome</keyword>
<evidence type="ECO:0000256" key="1">
    <source>
        <dbReference type="SAM" id="MobiDB-lite"/>
    </source>
</evidence>
<feature type="compositionally biased region" description="Basic residues" evidence="1">
    <location>
        <begin position="149"/>
        <end position="159"/>
    </location>
</feature>
<reference evidence="2" key="1">
    <citation type="journal article" date="2020" name="Stud. Mycol.">
        <title>101 Dothideomycetes genomes: a test case for predicting lifestyles and emergence of pathogens.</title>
        <authorList>
            <person name="Haridas S."/>
            <person name="Albert R."/>
            <person name="Binder M."/>
            <person name="Bloem J."/>
            <person name="Labutti K."/>
            <person name="Salamov A."/>
            <person name="Andreopoulos B."/>
            <person name="Baker S."/>
            <person name="Barry K."/>
            <person name="Bills G."/>
            <person name="Bluhm B."/>
            <person name="Cannon C."/>
            <person name="Castanera R."/>
            <person name="Culley D."/>
            <person name="Daum C."/>
            <person name="Ezra D."/>
            <person name="Gonzalez J."/>
            <person name="Henrissat B."/>
            <person name="Kuo A."/>
            <person name="Liang C."/>
            <person name="Lipzen A."/>
            <person name="Lutzoni F."/>
            <person name="Magnuson J."/>
            <person name="Mondo S."/>
            <person name="Nolan M."/>
            <person name="Ohm R."/>
            <person name="Pangilinan J."/>
            <person name="Park H.-J."/>
            <person name="Ramirez L."/>
            <person name="Alfaro M."/>
            <person name="Sun H."/>
            <person name="Tritt A."/>
            <person name="Yoshinaga Y."/>
            <person name="Zwiers L.-H."/>
            <person name="Turgeon B."/>
            <person name="Goodwin S."/>
            <person name="Spatafora J."/>
            <person name="Crous P."/>
            <person name="Grigoriev I."/>
        </authorList>
    </citation>
    <scope>NUCLEOTIDE SEQUENCE</scope>
    <source>
        <strain evidence="2">CBS 183.55</strain>
    </source>
</reference>
<evidence type="ECO:0000313" key="3">
    <source>
        <dbReference type="Proteomes" id="UP000800082"/>
    </source>
</evidence>
<sequence length="159" mass="17546">MYVHFASIMAATRINPATVEIKSGGAMSEGVTTRNASLRTLPYFCQVCHCQVCHCQGLPLSRSVIVKACDCQGLPLSRPAIVKACHCQGQFPPHPRSVNTREEEAMSLPCAAFTTRRGIHRGRTKRYQHPQGRTPKGAPSIPVYSPARRLLRQSRHAAR</sequence>
<accession>A0A6A5RZL8</accession>
<dbReference type="RefSeq" id="XP_033450955.1">
    <property type="nucleotide sequence ID" value="XM_033589626.1"/>
</dbReference>
<dbReference type="AlphaFoldDB" id="A0A6A5RZL8"/>
<protein>
    <submittedName>
        <fullName evidence="2">Uncharacterized protein</fullName>
    </submittedName>
</protein>
<feature type="region of interest" description="Disordered" evidence="1">
    <location>
        <begin position="121"/>
        <end position="159"/>
    </location>
</feature>
<evidence type="ECO:0000313" key="2">
    <source>
        <dbReference type="EMBL" id="KAF1930707.1"/>
    </source>
</evidence>
<dbReference type="GeneID" id="54347274"/>